<protein>
    <submittedName>
        <fullName evidence="3">Uncharacterized protein</fullName>
    </submittedName>
</protein>
<evidence type="ECO:0000313" key="2">
    <source>
        <dbReference type="EMBL" id="CAB4144519.1"/>
    </source>
</evidence>
<evidence type="ECO:0000313" key="3">
    <source>
        <dbReference type="EMBL" id="CAB4183258.1"/>
    </source>
</evidence>
<dbReference type="EMBL" id="LR797389">
    <property type="protein sequence ID" value="CAB4213074.1"/>
    <property type="molecule type" value="Genomic_DNA"/>
</dbReference>
<sequence length="128" mass="14836">MMNVHNKSKSISQVALDTLDKPKKKKSSKKSSKKAVKKSTTKKVTTKKATVKKSDPRTRTRSARADDLLKRIMDGPTFNIPKEMFTECLFRRDFGQYIACEMNRLYREWAVNNLLKDLKILIVELNDK</sequence>
<dbReference type="EMBL" id="LR797029">
    <property type="protein sequence ID" value="CAB4183258.1"/>
    <property type="molecule type" value="Genomic_DNA"/>
</dbReference>
<accession>A0A6J5QQK6</accession>
<proteinExistence type="predicted"/>
<evidence type="ECO:0000256" key="1">
    <source>
        <dbReference type="SAM" id="MobiDB-lite"/>
    </source>
</evidence>
<gene>
    <name evidence="3" type="ORF">UFOVP1089_47</name>
    <name evidence="4" type="ORF">UFOVP1443_66</name>
    <name evidence="2" type="ORF">UFOVP459_38</name>
</gene>
<organism evidence="3">
    <name type="scientific">uncultured Caudovirales phage</name>
    <dbReference type="NCBI Taxonomy" id="2100421"/>
    <lineage>
        <taxon>Viruses</taxon>
        <taxon>Duplodnaviria</taxon>
        <taxon>Heunggongvirae</taxon>
        <taxon>Uroviricota</taxon>
        <taxon>Caudoviricetes</taxon>
        <taxon>Peduoviridae</taxon>
        <taxon>Maltschvirus</taxon>
        <taxon>Maltschvirus maltsch</taxon>
    </lineage>
</organism>
<name>A0A6J5QQK6_9CAUD</name>
<feature type="compositionally biased region" description="Basic and acidic residues" evidence="1">
    <location>
        <begin position="52"/>
        <end position="66"/>
    </location>
</feature>
<dbReference type="EMBL" id="LR796424">
    <property type="protein sequence ID" value="CAB4144519.1"/>
    <property type="molecule type" value="Genomic_DNA"/>
</dbReference>
<feature type="compositionally biased region" description="Basic residues" evidence="1">
    <location>
        <begin position="22"/>
        <end position="51"/>
    </location>
</feature>
<evidence type="ECO:0000313" key="4">
    <source>
        <dbReference type="EMBL" id="CAB4213074.1"/>
    </source>
</evidence>
<reference evidence="3" key="1">
    <citation type="submission" date="2020-05" db="EMBL/GenBank/DDBJ databases">
        <authorList>
            <person name="Chiriac C."/>
            <person name="Salcher M."/>
            <person name="Ghai R."/>
            <person name="Kavagutti S V."/>
        </authorList>
    </citation>
    <scope>NUCLEOTIDE SEQUENCE</scope>
</reference>
<feature type="region of interest" description="Disordered" evidence="1">
    <location>
        <begin position="1"/>
        <end position="66"/>
    </location>
</feature>